<dbReference type="GO" id="GO:0005829">
    <property type="term" value="C:cytosol"/>
    <property type="evidence" value="ECO:0007669"/>
    <property type="project" value="TreeGrafter"/>
</dbReference>
<dbReference type="GO" id="GO:0030261">
    <property type="term" value="P:chromosome condensation"/>
    <property type="evidence" value="ECO:0007669"/>
    <property type="project" value="UniProtKB-KW"/>
</dbReference>
<dbReference type="PROSITE" id="PS00045">
    <property type="entry name" value="HISTONE_LIKE"/>
    <property type="match status" value="1"/>
</dbReference>
<accession>A0A379MP30</accession>
<dbReference type="Pfam" id="PF00216">
    <property type="entry name" value="Bac_DNA_binding"/>
    <property type="match status" value="1"/>
</dbReference>
<dbReference type="InterPro" id="IPR010992">
    <property type="entry name" value="IHF-like_DNA-bd_dom_sf"/>
</dbReference>
<dbReference type="GO" id="GO:0003677">
    <property type="term" value="F:DNA binding"/>
    <property type="evidence" value="ECO:0007669"/>
    <property type="project" value="UniProtKB-KW"/>
</dbReference>
<evidence type="ECO:0000256" key="3">
    <source>
        <dbReference type="ARBA" id="ARBA00023125"/>
    </source>
</evidence>
<dbReference type="InterPro" id="IPR000119">
    <property type="entry name" value="Hist_DNA-bd"/>
</dbReference>
<dbReference type="CDD" id="cd13831">
    <property type="entry name" value="HU"/>
    <property type="match status" value="1"/>
</dbReference>
<name>A0A379MP30_9BACT</name>
<dbReference type="SUPFAM" id="SSF47729">
    <property type="entry name" value="IHF-like DNA-binding proteins"/>
    <property type="match status" value="1"/>
</dbReference>
<evidence type="ECO:0000256" key="4">
    <source>
        <dbReference type="RuleBase" id="RU003939"/>
    </source>
</evidence>
<dbReference type="RefSeq" id="WP_027290699.1">
    <property type="nucleotide sequence ID" value="NZ_CALVFX010000003.1"/>
</dbReference>
<dbReference type="PANTHER" id="PTHR33175:SF3">
    <property type="entry name" value="DNA-BINDING PROTEIN HU-BETA"/>
    <property type="match status" value="1"/>
</dbReference>
<reference evidence="5 6" key="1">
    <citation type="submission" date="2018-06" db="EMBL/GenBank/DDBJ databases">
        <authorList>
            <consortium name="Pathogen Informatics"/>
            <person name="Doyle S."/>
        </authorList>
    </citation>
    <scope>NUCLEOTIDE SEQUENCE [LARGE SCALE GENOMIC DNA]</scope>
    <source>
        <strain evidence="5 6">NCTC11190</strain>
    </source>
</reference>
<organism evidence="5 6">
    <name type="scientific">Rikenella microfusus</name>
    <dbReference type="NCBI Taxonomy" id="28139"/>
    <lineage>
        <taxon>Bacteria</taxon>
        <taxon>Pseudomonadati</taxon>
        <taxon>Bacteroidota</taxon>
        <taxon>Bacteroidia</taxon>
        <taxon>Bacteroidales</taxon>
        <taxon>Rikenellaceae</taxon>
        <taxon>Rikenella</taxon>
    </lineage>
</organism>
<dbReference type="AlphaFoldDB" id="A0A379MP30"/>
<dbReference type="SMART" id="SM00411">
    <property type="entry name" value="BHL"/>
    <property type="match status" value="1"/>
</dbReference>
<evidence type="ECO:0000256" key="2">
    <source>
        <dbReference type="ARBA" id="ARBA00023067"/>
    </source>
</evidence>
<dbReference type="PRINTS" id="PR01727">
    <property type="entry name" value="DNABINDINGHU"/>
</dbReference>
<evidence type="ECO:0000256" key="1">
    <source>
        <dbReference type="ARBA" id="ARBA00010529"/>
    </source>
</evidence>
<dbReference type="PANTHER" id="PTHR33175">
    <property type="entry name" value="DNA-BINDING PROTEIN HU"/>
    <property type="match status" value="1"/>
</dbReference>
<dbReference type="Gene3D" id="4.10.520.10">
    <property type="entry name" value="IHF-like DNA-binding proteins"/>
    <property type="match status" value="1"/>
</dbReference>
<proteinExistence type="inferred from homology"/>
<dbReference type="STRING" id="880526.GCA_000427365_00946"/>
<evidence type="ECO:0000313" key="6">
    <source>
        <dbReference type="Proteomes" id="UP000255233"/>
    </source>
</evidence>
<dbReference type="OrthoDB" id="9799835at2"/>
<gene>
    <name evidence="5" type="primary">hupB</name>
    <name evidence="5" type="ORF">NCTC11190_00499</name>
</gene>
<dbReference type="InterPro" id="IPR020816">
    <property type="entry name" value="Histone-like_DNA-bd_CS"/>
</dbReference>
<dbReference type="Proteomes" id="UP000255233">
    <property type="component" value="Unassembled WGS sequence"/>
</dbReference>
<keyword evidence="2" id="KW-0226">DNA condensation</keyword>
<dbReference type="GO" id="GO:0030527">
    <property type="term" value="F:structural constituent of chromatin"/>
    <property type="evidence" value="ECO:0007669"/>
    <property type="project" value="InterPro"/>
</dbReference>
<protein>
    <submittedName>
        <fullName evidence="5">DNA-binding protein HU-beta</fullName>
    </submittedName>
</protein>
<evidence type="ECO:0000313" key="5">
    <source>
        <dbReference type="EMBL" id="SUE33293.1"/>
    </source>
</evidence>
<dbReference type="EMBL" id="UGVL01000001">
    <property type="protein sequence ID" value="SUE33293.1"/>
    <property type="molecule type" value="Genomic_DNA"/>
</dbReference>
<comment type="similarity">
    <text evidence="1 4">Belongs to the bacterial histone-like protein family.</text>
</comment>
<keyword evidence="6" id="KW-1185">Reference proteome</keyword>
<keyword evidence="3 5" id="KW-0238">DNA-binding</keyword>
<sequence>MNKTQLVDAIAAEAGLTKAQAKKALEAFIEVTGKTLKAGDKIALVGFGSFGVTEKPARTGRNPRTGATIKIAAKKVVKFKAGAELSAAVEK</sequence>